<sequence>MTKSKKKSNSSSSSKSKKRYRKQWFCFGTMTVFSNHKRTAEKYLNQLAAAGIPPEHIEIYQGKGQSYNTYNLKTGSKTTRGGYSGVNICYFAEKRILYSTY</sequence>
<name>A0A5B8IP66_9VIRU</name>
<dbReference type="EMBL" id="MK250085">
    <property type="protein sequence ID" value="QDY51911.1"/>
    <property type="molecule type" value="Genomic_DNA"/>
</dbReference>
<accession>A0A5B8IP66</accession>
<proteinExistence type="predicted"/>
<protein>
    <submittedName>
        <fullName evidence="1">Uncharacterized protein</fullName>
    </submittedName>
</protein>
<organism evidence="1">
    <name type="scientific">Mimiviridae sp. ChoanoV1</name>
    <dbReference type="NCBI Taxonomy" id="2596887"/>
    <lineage>
        <taxon>Viruses</taxon>
        <taxon>Varidnaviria</taxon>
        <taxon>Bamfordvirae</taxon>
        <taxon>Nucleocytoviricota</taxon>
        <taxon>Megaviricetes</taxon>
        <taxon>Imitervirales</taxon>
        <taxon>Schizomimiviridae</taxon>
    </lineage>
</organism>
<reference evidence="1" key="1">
    <citation type="submission" date="2018-11" db="EMBL/GenBank/DDBJ databases">
        <title>A distinct lineage of giant viruses engineers rhodopsin photosystems in predatory marine eukaryotes.</title>
        <authorList>
            <person name="Needham D.M."/>
            <person name="Yoshizawa S."/>
            <person name="Hosaka T."/>
            <person name="Poirier C."/>
            <person name="Choi C.-J."/>
            <person name="Hehenberger E."/>
            <person name="Irwin N.A.T."/>
            <person name="Wilken S."/>
            <person name="Yung C.-M."/>
            <person name="Bachy C."/>
            <person name="Kurihara R."/>
            <person name="Nakajima Y."/>
            <person name="Kojima K."/>
            <person name="Kimura-Someya T."/>
            <person name="Leonard G."/>
            <person name="Malmstrom R.R."/>
            <person name="Mende D."/>
            <person name="Olson D.K."/>
            <person name="Sudo Y."/>
            <person name="Sudek S."/>
            <person name="Richards T.A."/>
            <person name="DeLong E.F."/>
            <person name="Keeling P.J."/>
            <person name="Santoro A.E."/>
            <person name="Shirouzu M."/>
            <person name="Iwasaki W."/>
            <person name="Worden A.Z."/>
        </authorList>
    </citation>
    <scope>NUCLEOTIDE SEQUENCE</scope>
</reference>
<evidence type="ECO:0000313" key="1">
    <source>
        <dbReference type="EMBL" id="QDY51911.1"/>
    </source>
</evidence>
<gene>
    <name evidence="1" type="ORF">1_296</name>
</gene>